<dbReference type="CDD" id="cd06091">
    <property type="entry name" value="KOW_NusG"/>
    <property type="match status" value="1"/>
</dbReference>
<keyword evidence="3 5" id="KW-0805">Transcription regulation</keyword>
<dbReference type="InterPro" id="IPR015869">
    <property type="entry name" value="Transcrpt_antiterm_NusG_bac_CS"/>
</dbReference>
<dbReference type="InterPro" id="IPR005824">
    <property type="entry name" value="KOW"/>
</dbReference>
<dbReference type="PANTHER" id="PTHR30265:SF2">
    <property type="entry name" value="TRANSCRIPTION TERMINATION_ANTITERMINATION PROTEIN NUSG"/>
    <property type="match status" value="1"/>
</dbReference>
<dbReference type="GeneID" id="44003944"/>
<dbReference type="InterPro" id="IPR006645">
    <property type="entry name" value="NGN-like_dom"/>
</dbReference>
<dbReference type="EMBL" id="QURW01000014">
    <property type="protein sequence ID" value="RQD86765.1"/>
    <property type="molecule type" value="Genomic_DNA"/>
</dbReference>
<evidence type="ECO:0000313" key="10">
    <source>
        <dbReference type="EMBL" id="AXP08204.1"/>
    </source>
</evidence>
<dbReference type="SMART" id="SM00739">
    <property type="entry name" value="KOW"/>
    <property type="match status" value="1"/>
</dbReference>
<dbReference type="InterPro" id="IPR047050">
    <property type="entry name" value="NGN"/>
</dbReference>
<keyword evidence="4 5" id="KW-0804">Transcription</keyword>
<evidence type="ECO:0000259" key="8">
    <source>
        <dbReference type="SMART" id="SM00738"/>
    </source>
</evidence>
<dbReference type="SUPFAM" id="SSF82679">
    <property type="entry name" value="N-utilization substance G protein NusG, N-terminal domain"/>
    <property type="match status" value="1"/>
</dbReference>
<sequence>MSTHKWYAIQTYAGSEMAVKKAIENLVKDNGIEEQLKEIVVPTEDVIEFKNGKEKISERSLYSGYVFALLDLNTELWHRIQSLPKVGRFIGESKKPTPLTEQDINLILEKVRNRAAPKPKISFEEGENVRITEGPFANFTAIVEEYDMVRGLLKLNVSIFGRSTPVEILYSQVEKII</sequence>
<dbReference type="OrthoDB" id="9809075at2"/>
<dbReference type="SMART" id="SM00738">
    <property type="entry name" value="NGN"/>
    <property type="match status" value="1"/>
</dbReference>
<evidence type="ECO:0000256" key="4">
    <source>
        <dbReference type="ARBA" id="ARBA00023163"/>
    </source>
</evidence>
<feature type="domain" description="KOW" evidence="9">
    <location>
        <begin position="122"/>
        <end position="149"/>
    </location>
</feature>
<dbReference type="InterPro" id="IPR014722">
    <property type="entry name" value="Rib_uL2_dom2"/>
</dbReference>
<dbReference type="GO" id="GO:0006354">
    <property type="term" value="P:DNA-templated transcription elongation"/>
    <property type="evidence" value="ECO:0007669"/>
    <property type="project" value="UniProtKB-UniRule"/>
</dbReference>
<dbReference type="GO" id="GO:0006353">
    <property type="term" value="P:DNA-templated transcription termination"/>
    <property type="evidence" value="ECO:0007669"/>
    <property type="project" value="UniProtKB-UniRule"/>
</dbReference>
<gene>
    <name evidence="5 11" type="primary">nusG</name>
    <name evidence="10" type="ORF">A2J15_000320</name>
    <name evidence="11" type="ORF">DZD40_05790</name>
</gene>
<evidence type="ECO:0000313" key="13">
    <source>
        <dbReference type="Proteomes" id="UP000286095"/>
    </source>
</evidence>
<dbReference type="PROSITE" id="PS01014">
    <property type="entry name" value="NUSG"/>
    <property type="match status" value="1"/>
</dbReference>
<evidence type="ECO:0000259" key="9">
    <source>
        <dbReference type="SMART" id="SM00739"/>
    </source>
</evidence>
<dbReference type="HAMAP" id="MF_00948">
    <property type="entry name" value="NusG"/>
    <property type="match status" value="1"/>
</dbReference>
<dbReference type="EMBL" id="CP031611">
    <property type="protein sequence ID" value="AXP08204.1"/>
    <property type="molecule type" value="Genomic_DNA"/>
</dbReference>
<dbReference type="InterPro" id="IPR043425">
    <property type="entry name" value="NusG-like"/>
</dbReference>
<dbReference type="GO" id="GO:0032784">
    <property type="term" value="P:regulation of DNA-templated transcription elongation"/>
    <property type="evidence" value="ECO:0007669"/>
    <property type="project" value="InterPro"/>
</dbReference>
<proteinExistence type="inferred from homology"/>
<accession>A0A424YZH5</accession>
<dbReference type="PANTHER" id="PTHR30265">
    <property type="entry name" value="RHO-INTERACTING TRANSCRIPTION TERMINATION FACTOR NUSG"/>
    <property type="match status" value="1"/>
</dbReference>
<dbReference type="GO" id="GO:0005829">
    <property type="term" value="C:cytosol"/>
    <property type="evidence" value="ECO:0007669"/>
    <property type="project" value="UniProtKB-ARBA"/>
</dbReference>
<evidence type="ECO:0000256" key="1">
    <source>
        <dbReference type="ARBA" id="ARBA00022472"/>
    </source>
</evidence>
<dbReference type="Pfam" id="PF02357">
    <property type="entry name" value="NusG"/>
    <property type="match status" value="1"/>
</dbReference>
<evidence type="ECO:0000313" key="12">
    <source>
        <dbReference type="Proteomes" id="UP000093205"/>
    </source>
</evidence>
<dbReference type="GO" id="GO:0031564">
    <property type="term" value="P:transcription antitermination"/>
    <property type="evidence" value="ECO:0007669"/>
    <property type="project" value="UniProtKB-UniRule"/>
</dbReference>
<evidence type="ECO:0000256" key="3">
    <source>
        <dbReference type="ARBA" id="ARBA00023015"/>
    </source>
</evidence>
<evidence type="ECO:0000256" key="5">
    <source>
        <dbReference type="HAMAP-Rule" id="MF_00948"/>
    </source>
</evidence>
<dbReference type="InterPro" id="IPR001062">
    <property type="entry name" value="Transcrpt_antiterm_NusG"/>
</dbReference>
<organism evidence="11 13">
    <name type="scientific">Campylobacter hepaticus</name>
    <dbReference type="NCBI Taxonomy" id="1813019"/>
    <lineage>
        <taxon>Bacteria</taxon>
        <taxon>Pseudomonadati</taxon>
        <taxon>Campylobacterota</taxon>
        <taxon>Epsilonproteobacteria</taxon>
        <taxon>Campylobacterales</taxon>
        <taxon>Campylobacteraceae</taxon>
        <taxon>Campylobacter</taxon>
    </lineage>
</organism>
<comment type="similarity">
    <text evidence="5 7">Belongs to the NusG family.</text>
</comment>
<reference evidence="12 13" key="1">
    <citation type="submission" date="2018-08" db="EMBL/GenBank/DDBJ databases">
        <title>Survival mechanisms of Campylobacter hepaticus identified by genomic analysis and comparative transcriptomic analysis of in vivo and in vitro derived bacteria.</title>
        <authorList>
            <person name="Van T.T.H."/>
            <person name="Moore R.J."/>
        </authorList>
    </citation>
    <scope>NUCLEOTIDE SEQUENCE [LARGE SCALE GENOMIC DNA]</scope>
    <source>
        <strain evidence="11 13">54L</strain>
        <strain evidence="10 12">HV10</strain>
    </source>
</reference>
<feature type="domain" description="NusG-like N-terminal" evidence="8">
    <location>
        <begin position="3"/>
        <end position="111"/>
    </location>
</feature>
<dbReference type="InterPro" id="IPR036735">
    <property type="entry name" value="NGN_dom_sf"/>
</dbReference>
<dbReference type="Proteomes" id="UP000093205">
    <property type="component" value="Chromosome"/>
</dbReference>
<dbReference type="SUPFAM" id="SSF50104">
    <property type="entry name" value="Translation proteins SH3-like domain"/>
    <property type="match status" value="1"/>
</dbReference>
<dbReference type="Gene3D" id="2.30.30.30">
    <property type="match status" value="1"/>
</dbReference>
<dbReference type="Gene3D" id="3.30.70.940">
    <property type="entry name" value="NusG, N-terminal domain"/>
    <property type="match status" value="1"/>
</dbReference>
<dbReference type="AlphaFoldDB" id="A0A424YZH5"/>
<dbReference type="NCBIfam" id="TIGR00922">
    <property type="entry name" value="nusG"/>
    <property type="match status" value="1"/>
</dbReference>
<evidence type="ECO:0000256" key="2">
    <source>
        <dbReference type="ARBA" id="ARBA00022814"/>
    </source>
</evidence>
<keyword evidence="2 5" id="KW-0889">Transcription antitermination</keyword>
<dbReference type="FunFam" id="2.30.30.30:FF:000002">
    <property type="entry name" value="Transcription termination/antitermination factor NusG"/>
    <property type="match status" value="1"/>
</dbReference>
<protein>
    <recommendedName>
        <fullName evidence="5 6">Transcription termination/antitermination protein NusG</fullName>
    </recommendedName>
</protein>
<evidence type="ECO:0000313" key="11">
    <source>
        <dbReference type="EMBL" id="RQD86765.1"/>
    </source>
</evidence>
<dbReference type="CDD" id="cd09891">
    <property type="entry name" value="NGN_Bact_1"/>
    <property type="match status" value="1"/>
</dbReference>
<dbReference type="KEGG" id="chw:A2J15_000320"/>
<dbReference type="STRING" id="1813019.A2J15_06475"/>
<comment type="function">
    <text evidence="5 7">Participates in transcription elongation, termination and antitermination.</text>
</comment>
<dbReference type="PRINTS" id="PR00338">
    <property type="entry name" value="NUSGTNSCPFCT"/>
</dbReference>
<name>A0A424YZH5_9BACT</name>
<dbReference type="Proteomes" id="UP000286095">
    <property type="component" value="Unassembled WGS sequence"/>
</dbReference>
<dbReference type="RefSeq" id="WP_066777285.1">
    <property type="nucleotide sequence ID" value="NZ_CBCSFE010000012.1"/>
</dbReference>
<keyword evidence="12" id="KW-1185">Reference proteome</keyword>
<keyword evidence="1 5" id="KW-0806">Transcription termination</keyword>
<evidence type="ECO:0000256" key="6">
    <source>
        <dbReference type="NCBIfam" id="TIGR00922"/>
    </source>
</evidence>
<dbReference type="InterPro" id="IPR008991">
    <property type="entry name" value="Translation_prot_SH3-like_sf"/>
</dbReference>
<evidence type="ECO:0000256" key="7">
    <source>
        <dbReference type="RuleBase" id="RU000538"/>
    </source>
</evidence>